<dbReference type="EMBL" id="CP011497">
    <property type="protein sequence ID" value="AKJ08566.1"/>
    <property type="molecule type" value="Genomic_DNA"/>
</dbReference>
<organism evidence="1 2">
    <name type="scientific">Streptomyces incarnatus</name>
    <dbReference type="NCBI Taxonomy" id="665007"/>
    <lineage>
        <taxon>Bacteria</taxon>
        <taxon>Bacillati</taxon>
        <taxon>Actinomycetota</taxon>
        <taxon>Actinomycetes</taxon>
        <taxon>Kitasatosporales</taxon>
        <taxon>Streptomycetaceae</taxon>
        <taxon>Streptomyces</taxon>
    </lineage>
</organism>
<dbReference type="Pfam" id="PF21863">
    <property type="entry name" value="HTH_67"/>
    <property type="match status" value="1"/>
</dbReference>
<dbReference type="RefSeq" id="WP_208896686.1">
    <property type="nucleotide sequence ID" value="NZ_CP011497.1"/>
</dbReference>
<dbReference type="NCBIfam" id="NF047719">
    <property type="entry name" value="SCO6745_fam_HTH"/>
    <property type="match status" value="1"/>
</dbReference>
<gene>
    <name evidence="1" type="ORF">ABB07_00420</name>
</gene>
<dbReference type="Proteomes" id="UP000035366">
    <property type="component" value="Chromosome"/>
</dbReference>
<name>A0ABN4GDW1_9ACTN</name>
<proteinExistence type="predicted"/>
<dbReference type="InterPro" id="IPR054058">
    <property type="entry name" value="HTH_67"/>
</dbReference>
<accession>A0ABN4GDW1</accession>
<protein>
    <recommendedName>
        <fullName evidence="3">SalK</fullName>
    </recommendedName>
</protein>
<evidence type="ECO:0000313" key="1">
    <source>
        <dbReference type="EMBL" id="AKJ08566.1"/>
    </source>
</evidence>
<evidence type="ECO:0000313" key="2">
    <source>
        <dbReference type="Proteomes" id="UP000035366"/>
    </source>
</evidence>
<sequence length="296" mass="32349">MTDEVYYRRAARRMWQQLEAAHALVYYAPEVFEEFAALGYDVATRWPSYFPLRSAPLGTAGPRQVAAAFYSFSPRMVAEHVPSGWSVASRDEVLAARIRGVDRAYRSLMGDLIGTPDFAEAARLVRRVAEAADTAGRPMAAANADLPWPDEPHLVFWQAVTIIREQRGDGHVTALLASGLDPCEALVSFAAIGAAPVETFQSRQWSEDAWAAAADRLRSRGWIDDDGKATELGAEGRDQVERLTDRLAAEPWKAIGDKGVDRLAKLNGPILSALLLSGLFPATNTIGIATVRGPQW</sequence>
<evidence type="ECO:0008006" key="3">
    <source>
        <dbReference type="Google" id="ProtNLM"/>
    </source>
</evidence>
<keyword evidence="2" id="KW-1185">Reference proteome</keyword>
<reference evidence="1 2" key="1">
    <citation type="journal article" date="2015" name="ISME J.">
        <title>Draft Genome Sequence of Streptomyces incarnatus NRRL8089, which Produces the Nucleoside Antibiotic Sinefungin.</title>
        <authorList>
            <person name="Oshima K."/>
            <person name="Hattori M."/>
            <person name="Shimizu H."/>
            <person name="Fukuda K."/>
            <person name="Nemoto M."/>
            <person name="Inagaki K."/>
            <person name="Tamura T."/>
        </authorList>
    </citation>
    <scope>NUCLEOTIDE SEQUENCE [LARGE SCALE GENOMIC DNA]</scope>
    <source>
        <strain evidence="1 2">NRRL 8089</strain>
    </source>
</reference>